<keyword evidence="7 8" id="KW-0998">Cell outer membrane</keyword>
<dbReference type="InterPro" id="IPR039426">
    <property type="entry name" value="TonB-dep_rcpt-like"/>
</dbReference>
<proteinExistence type="inferred from homology"/>
<accession>A0ABR7YAR3</accession>
<protein>
    <submittedName>
        <fullName evidence="12">SusC/RagA family TonB-linked outer membrane protein</fullName>
    </submittedName>
</protein>
<dbReference type="InterPro" id="IPR037066">
    <property type="entry name" value="Plug_dom_sf"/>
</dbReference>
<dbReference type="NCBIfam" id="TIGR04057">
    <property type="entry name" value="SusC_RagA_signa"/>
    <property type="match status" value="1"/>
</dbReference>
<feature type="domain" description="TonB-dependent receptor-like beta-barrel" evidence="10">
    <location>
        <begin position="411"/>
        <end position="959"/>
    </location>
</feature>
<keyword evidence="6 8" id="KW-0472">Membrane</keyword>
<dbReference type="Gene3D" id="2.40.170.20">
    <property type="entry name" value="TonB-dependent receptor, beta-barrel domain"/>
    <property type="match status" value="1"/>
</dbReference>
<dbReference type="InterPro" id="IPR023997">
    <property type="entry name" value="TonB-dep_OMP_SusC/RagA_CS"/>
</dbReference>
<evidence type="ECO:0000313" key="13">
    <source>
        <dbReference type="Proteomes" id="UP000651271"/>
    </source>
</evidence>
<dbReference type="EMBL" id="JACOIJ010000002">
    <property type="protein sequence ID" value="MBD1428375.1"/>
    <property type="molecule type" value="Genomic_DNA"/>
</dbReference>
<comment type="subcellular location">
    <subcellularLocation>
        <location evidence="1 8">Cell outer membrane</location>
        <topology evidence="1 8">Multi-pass membrane protein</topology>
    </subcellularLocation>
</comment>
<evidence type="ECO:0000259" key="10">
    <source>
        <dbReference type="Pfam" id="PF00593"/>
    </source>
</evidence>
<keyword evidence="2 8" id="KW-0813">Transport</keyword>
<evidence type="ECO:0000256" key="4">
    <source>
        <dbReference type="ARBA" id="ARBA00022692"/>
    </source>
</evidence>
<keyword evidence="5 9" id="KW-0798">TonB box</keyword>
<dbReference type="InterPro" id="IPR012910">
    <property type="entry name" value="Plug_dom"/>
</dbReference>
<name>A0ABR7YAR3_9SPHI</name>
<evidence type="ECO:0000256" key="6">
    <source>
        <dbReference type="ARBA" id="ARBA00023136"/>
    </source>
</evidence>
<dbReference type="Gene3D" id="2.60.40.1120">
    <property type="entry name" value="Carboxypeptidase-like, regulatory domain"/>
    <property type="match status" value="1"/>
</dbReference>
<gene>
    <name evidence="12" type="ORF">H8B04_02140</name>
</gene>
<evidence type="ECO:0000256" key="8">
    <source>
        <dbReference type="PROSITE-ProRule" id="PRU01360"/>
    </source>
</evidence>
<evidence type="ECO:0000256" key="2">
    <source>
        <dbReference type="ARBA" id="ARBA00022448"/>
    </source>
</evidence>
<evidence type="ECO:0000256" key="5">
    <source>
        <dbReference type="ARBA" id="ARBA00023077"/>
    </source>
</evidence>
<dbReference type="Proteomes" id="UP000651271">
    <property type="component" value="Unassembled WGS sequence"/>
</dbReference>
<evidence type="ECO:0000256" key="3">
    <source>
        <dbReference type="ARBA" id="ARBA00022452"/>
    </source>
</evidence>
<dbReference type="NCBIfam" id="TIGR04056">
    <property type="entry name" value="OMP_RagA_SusC"/>
    <property type="match status" value="1"/>
</dbReference>
<keyword evidence="3 8" id="KW-1134">Transmembrane beta strand</keyword>
<keyword evidence="13" id="KW-1185">Reference proteome</keyword>
<dbReference type="InterPro" id="IPR036942">
    <property type="entry name" value="Beta-barrel_TonB_sf"/>
</dbReference>
<comment type="caution">
    <text evidence="12">The sequence shown here is derived from an EMBL/GenBank/DDBJ whole genome shotgun (WGS) entry which is preliminary data.</text>
</comment>
<dbReference type="InterPro" id="IPR008969">
    <property type="entry name" value="CarboxyPept-like_regulatory"/>
</dbReference>
<organism evidence="12 13">
    <name type="scientific">Sphingobacterium litopenaei</name>
    <dbReference type="NCBI Taxonomy" id="2763500"/>
    <lineage>
        <taxon>Bacteria</taxon>
        <taxon>Pseudomonadati</taxon>
        <taxon>Bacteroidota</taxon>
        <taxon>Sphingobacteriia</taxon>
        <taxon>Sphingobacteriales</taxon>
        <taxon>Sphingobacteriaceae</taxon>
        <taxon>Sphingobacterium</taxon>
    </lineage>
</organism>
<reference evidence="12 13" key="1">
    <citation type="submission" date="2020-08" db="EMBL/GenBank/DDBJ databases">
        <title>Sphingobacterium sp. DN04309 isolated from aquaculture water.</title>
        <authorList>
            <person name="Zhang M."/>
        </authorList>
    </citation>
    <scope>NUCLEOTIDE SEQUENCE [LARGE SCALE GENOMIC DNA]</scope>
    <source>
        <strain evidence="12 13">DN04309</strain>
    </source>
</reference>
<dbReference type="RefSeq" id="WP_190301283.1">
    <property type="nucleotide sequence ID" value="NZ_JACOIJ010000002.1"/>
</dbReference>
<dbReference type="InterPro" id="IPR000531">
    <property type="entry name" value="Beta-barrel_TonB"/>
</dbReference>
<sequence>MIRSKIKVSLVGLVLLYGESPLQATSISVDKLPAELYVLQQQKEIRGVVRNDSGELLSNVTVSVGGTNIKTATNSDGTYKINLPNVNSALQFTMLGYETRIINPSSAVLDVVLVSASTALEELVVVGYGSTTKKDLTGSVNTVSSKDFNNGLVGSPEQLISGKAAGVQITSNSGSPTAGSTIRIRGGASLSASNDPLIVLDGVPLEAGGISGNSNSFLSLINPNDIESMTILKDASATAIYGSRASNGVLLITTKKGSSGALKVSFSSTLSSQHALGVADMMNPEEYRSLIQREGNAAQQALIGTATTNWLDEVFQKALGTDNNIGLSGNFLKNVPFRASVGYYNQEGTLKTDKTERITGALTLNPSFLQNHLTLNVNLKGARNNNIFANNDAIWSALAFNPTQPIYSGVDLYGGYYESLDNAGLPATGANINPLGLLFQENHKSNVNRLIGNFDADYKFHFMPSLKAHVTLGYDYAQGKGSNFIPETAATAFLYGGESDEYEQTLKNKLFTGYLNYNKYYPDAKSTVDLTVGHDYQYWSSTRPEITYYNAKGDVRSTGVGSDERHTLMSLYARLNYNYDSRYLFTATVRRDGTSRFSKDNRWGTFPSFALGWRISEESFLKESTILSDLKLRASYGETGQQEGIGNYGYLPVYKLSTEASQYRFGDQYHKFYRPSVYNQDLRWESTKAFNYGVDFGFLNNRISGSVEYYTRKTNDLIANVPVAAGTNFDQNATINVGNVESSGFEFQLLTTPIKKENFQWDVNFNATNQNMKVTNIALVQNADAIGSFVGPIVSGRNLQILTSGYEPYMYYVYKQVYDQAGRPIEGMYADLNNDGVINESDLYRYQSPAPEWIFGFNTQVNYKKWVAATTLRANVGNYVFNNTKMDLSAWETMQYVSPAINNLHRDYLNTGFQTRQYYSDYYVENGSFLRMENISLGYNLGRVAKVANLRLGAIVQNVFLISRYSGIDPELSNGFDSSFYPRSRTYSVSLNLDF</sequence>
<dbReference type="Pfam" id="PF00593">
    <property type="entry name" value="TonB_dep_Rec_b-barrel"/>
    <property type="match status" value="1"/>
</dbReference>
<dbReference type="Gene3D" id="2.170.130.10">
    <property type="entry name" value="TonB-dependent receptor, plug domain"/>
    <property type="match status" value="1"/>
</dbReference>
<dbReference type="SUPFAM" id="SSF49464">
    <property type="entry name" value="Carboxypeptidase regulatory domain-like"/>
    <property type="match status" value="1"/>
</dbReference>
<evidence type="ECO:0000259" key="11">
    <source>
        <dbReference type="Pfam" id="PF07715"/>
    </source>
</evidence>
<dbReference type="SUPFAM" id="SSF56935">
    <property type="entry name" value="Porins"/>
    <property type="match status" value="1"/>
</dbReference>
<dbReference type="Pfam" id="PF13715">
    <property type="entry name" value="CarbopepD_reg_2"/>
    <property type="match status" value="1"/>
</dbReference>
<keyword evidence="4 8" id="KW-0812">Transmembrane</keyword>
<evidence type="ECO:0000256" key="7">
    <source>
        <dbReference type="ARBA" id="ARBA00023237"/>
    </source>
</evidence>
<evidence type="ECO:0000256" key="9">
    <source>
        <dbReference type="RuleBase" id="RU003357"/>
    </source>
</evidence>
<dbReference type="Pfam" id="PF07715">
    <property type="entry name" value="Plug"/>
    <property type="match status" value="1"/>
</dbReference>
<evidence type="ECO:0000256" key="1">
    <source>
        <dbReference type="ARBA" id="ARBA00004571"/>
    </source>
</evidence>
<evidence type="ECO:0000313" key="12">
    <source>
        <dbReference type="EMBL" id="MBD1428375.1"/>
    </source>
</evidence>
<dbReference type="InterPro" id="IPR023996">
    <property type="entry name" value="TonB-dep_OMP_SusC/RagA"/>
</dbReference>
<feature type="domain" description="TonB-dependent receptor plug" evidence="11">
    <location>
        <begin position="133"/>
        <end position="249"/>
    </location>
</feature>
<dbReference type="PROSITE" id="PS52016">
    <property type="entry name" value="TONB_DEPENDENT_REC_3"/>
    <property type="match status" value="1"/>
</dbReference>
<comment type="similarity">
    <text evidence="8 9">Belongs to the TonB-dependent receptor family.</text>
</comment>